<comment type="similarity">
    <text evidence="2">Belongs to the RRM Spen family.</text>
</comment>
<feature type="compositionally biased region" description="Basic and acidic residues" evidence="19">
    <location>
        <begin position="2638"/>
        <end position="2648"/>
    </location>
</feature>
<feature type="compositionally biased region" description="Basic and acidic residues" evidence="19">
    <location>
        <begin position="883"/>
        <end position="907"/>
    </location>
</feature>
<feature type="region of interest" description="Disordered" evidence="19">
    <location>
        <begin position="2425"/>
        <end position="2718"/>
    </location>
</feature>
<feature type="compositionally biased region" description="Basic and acidic residues" evidence="19">
    <location>
        <begin position="1962"/>
        <end position="1971"/>
    </location>
</feature>
<feature type="compositionally biased region" description="Basic and acidic residues" evidence="19">
    <location>
        <begin position="2197"/>
        <end position="2225"/>
    </location>
</feature>
<feature type="domain" description="RRM" evidence="20">
    <location>
        <begin position="442"/>
        <end position="517"/>
    </location>
</feature>
<dbReference type="InterPro" id="IPR012677">
    <property type="entry name" value="Nucleotide-bd_a/b_plait_sf"/>
</dbReference>
<feature type="compositionally biased region" description="Low complexity" evidence="19">
    <location>
        <begin position="2798"/>
        <end position="2809"/>
    </location>
</feature>
<evidence type="ECO:0000256" key="16">
    <source>
        <dbReference type="ARBA" id="ARBA00075118"/>
    </source>
</evidence>
<dbReference type="InterPro" id="IPR010912">
    <property type="entry name" value="SPOC_met"/>
</dbReference>
<feature type="compositionally biased region" description="Basic and acidic residues" evidence="19">
    <location>
        <begin position="1062"/>
        <end position="1071"/>
    </location>
</feature>
<feature type="compositionally biased region" description="Basic residues" evidence="19">
    <location>
        <begin position="2115"/>
        <end position="2127"/>
    </location>
</feature>
<dbReference type="Gene3D" id="2.40.290.10">
    <property type="match status" value="1"/>
</dbReference>
<feature type="compositionally biased region" description="Basic and acidic residues" evidence="19">
    <location>
        <begin position="710"/>
        <end position="719"/>
    </location>
</feature>
<feature type="region of interest" description="Disordered" evidence="19">
    <location>
        <begin position="70"/>
        <end position="157"/>
    </location>
</feature>
<feature type="compositionally biased region" description="Polar residues" evidence="19">
    <location>
        <begin position="2606"/>
        <end position="2619"/>
    </location>
</feature>
<evidence type="ECO:0000256" key="17">
    <source>
        <dbReference type="ARBA" id="ARBA00078128"/>
    </source>
</evidence>
<feature type="compositionally biased region" description="Basic and acidic residues" evidence="19">
    <location>
        <begin position="2519"/>
        <end position="2536"/>
    </location>
</feature>
<feature type="compositionally biased region" description="Basic and acidic residues" evidence="19">
    <location>
        <begin position="742"/>
        <end position="751"/>
    </location>
</feature>
<feature type="region of interest" description="Disordered" evidence="19">
    <location>
        <begin position="1162"/>
        <end position="1240"/>
    </location>
</feature>
<evidence type="ECO:0000259" key="20">
    <source>
        <dbReference type="PROSITE" id="PS50102"/>
    </source>
</evidence>
<feature type="compositionally biased region" description="Basic and acidic residues" evidence="19">
    <location>
        <begin position="2319"/>
        <end position="2328"/>
    </location>
</feature>
<evidence type="ECO:0000256" key="9">
    <source>
        <dbReference type="ARBA" id="ARBA00023015"/>
    </source>
</evidence>
<dbReference type="GO" id="GO:0005634">
    <property type="term" value="C:nucleus"/>
    <property type="evidence" value="ECO:0007669"/>
    <property type="project" value="UniProtKB-SubCell"/>
</dbReference>
<feature type="compositionally biased region" description="Basic residues" evidence="19">
    <location>
        <begin position="2451"/>
        <end position="2468"/>
    </location>
</feature>
<dbReference type="InterPro" id="IPR016194">
    <property type="entry name" value="SPOC-like_C_dom_sf"/>
</dbReference>
<feature type="compositionally biased region" description="Pro residues" evidence="19">
    <location>
        <begin position="1552"/>
        <end position="1755"/>
    </location>
</feature>
<feature type="compositionally biased region" description="Low complexity" evidence="19">
    <location>
        <begin position="2656"/>
        <end position="2668"/>
    </location>
</feature>
<dbReference type="Proteomes" id="UP000694557">
    <property type="component" value="Unassembled WGS sequence"/>
</dbReference>
<evidence type="ECO:0000256" key="7">
    <source>
        <dbReference type="ARBA" id="ARBA00022884"/>
    </source>
</evidence>
<keyword evidence="10" id="KW-0175">Coiled coil</keyword>
<feature type="region of interest" description="Disordered" evidence="19">
    <location>
        <begin position="3239"/>
        <end position="3262"/>
    </location>
</feature>
<feature type="compositionally biased region" description="Basic and acidic residues" evidence="19">
    <location>
        <begin position="2091"/>
        <end position="2114"/>
    </location>
</feature>
<evidence type="ECO:0000256" key="11">
    <source>
        <dbReference type="ARBA" id="ARBA00023125"/>
    </source>
</evidence>
<feature type="compositionally biased region" description="Polar residues" evidence="19">
    <location>
        <begin position="1503"/>
        <end position="1516"/>
    </location>
</feature>
<dbReference type="FunFam" id="3.30.70.330:FF:000143">
    <property type="entry name" value="msx2-interacting protein-like isoform X1"/>
    <property type="match status" value="1"/>
</dbReference>
<dbReference type="PROSITE" id="PS50917">
    <property type="entry name" value="SPOC"/>
    <property type="match status" value="1"/>
</dbReference>
<dbReference type="GO" id="GO:0007219">
    <property type="term" value="P:Notch signaling pathway"/>
    <property type="evidence" value="ECO:0007669"/>
    <property type="project" value="UniProtKB-KW"/>
</dbReference>
<dbReference type="CDD" id="cd12349">
    <property type="entry name" value="RRM2_SHARP"/>
    <property type="match status" value="1"/>
</dbReference>
<evidence type="ECO:0000256" key="18">
    <source>
        <dbReference type="PROSITE-ProRule" id="PRU00176"/>
    </source>
</evidence>
<comment type="subcellular location">
    <subcellularLocation>
        <location evidence="1">Nucleus</location>
    </subcellularLocation>
</comment>
<feature type="compositionally biased region" description="Basic and acidic residues" evidence="19">
    <location>
        <begin position="1036"/>
        <end position="1048"/>
    </location>
</feature>
<evidence type="ECO:0000256" key="15">
    <source>
        <dbReference type="ARBA" id="ARBA00069486"/>
    </source>
</evidence>
<feature type="region of interest" description="Disordered" evidence="19">
    <location>
        <begin position="178"/>
        <end position="332"/>
    </location>
</feature>
<evidence type="ECO:0000256" key="5">
    <source>
        <dbReference type="ARBA" id="ARBA00022553"/>
    </source>
</evidence>
<feature type="region of interest" description="Disordered" evidence="19">
    <location>
        <begin position="1436"/>
        <end position="1468"/>
    </location>
</feature>
<dbReference type="FunFam" id="3.30.70.330:FF:000150">
    <property type="entry name" value="msx2-interacting protein-like isoform X1"/>
    <property type="match status" value="1"/>
</dbReference>
<feature type="compositionally biased region" description="Basic and acidic residues" evidence="19">
    <location>
        <begin position="2176"/>
        <end position="2190"/>
    </location>
</feature>
<dbReference type="GeneTree" id="ENSGT00940000157087"/>
<keyword evidence="7 18" id="KW-0694">RNA-binding</keyword>
<reference evidence="22" key="1">
    <citation type="submission" date="2025-08" db="UniProtKB">
        <authorList>
            <consortium name="Ensembl"/>
        </authorList>
    </citation>
    <scope>IDENTIFICATION</scope>
</reference>
<feature type="compositionally biased region" description="Pro residues" evidence="19">
    <location>
        <begin position="2568"/>
        <end position="2587"/>
    </location>
</feature>
<dbReference type="InterPro" id="IPR035979">
    <property type="entry name" value="RBD_domain_sf"/>
</dbReference>
<feature type="region of interest" description="Disordered" evidence="19">
    <location>
        <begin position="2176"/>
        <end position="2385"/>
    </location>
</feature>
<evidence type="ECO:0000256" key="12">
    <source>
        <dbReference type="ARBA" id="ARBA00023159"/>
    </source>
</evidence>
<feature type="region of interest" description="Disordered" evidence="19">
    <location>
        <begin position="2755"/>
        <end position="2810"/>
    </location>
</feature>
<feature type="compositionally biased region" description="Low complexity" evidence="19">
    <location>
        <begin position="753"/>
        <end position="766"/>
    </location>
</feature>
<dbReference type="InterPro" id="IPR012921">
    <property type="entry name" value="SPOC_C"/>
</dbReference>
<reference evidence="22" key="2">
    <citation type="submission" date="2025-09" db="UniProtKB">
        <authorList>
            <consortium name="Ensembl"/>
        </authorList>
    </citation>
    <scope>IDENTIFICATION</scope>
</reference>
<evidence type="ECO:0000256" key="8">
    <source>
        <dbReference type="ARBA" id="ARBA00022976"/>
    </source>
</evidence>
<feature type="compositionally biased region" description="Low complexity" evidence="19">
    <location>
        <begin position="2555"/>
        <end position="2567"/>
    </location>
</feature>
<feature type="region of interest" description="Disordered" evidence="19">
    <location>
        <begin position="3200"/>
        <end position="3227"/>
    </location>
</feature>
<dbReference type="GO" id="GO:0003714">
    <property type="term" value="F:transcription corepressor activity"/>
    <property type="evidence" value="ECO:0007669"/>
    <property type="project" value="UniProtKB-ARBA"/>
</dbReference>
<feature type="domain" description="RRM" evidence="20">
    <location>
        <begin position="521"/>
        <end position="593"/>
    </location>
</feature>
<feature type="compositionally biased region" description="Basic and acidic residues" evidence="19">
    <location>
        <begin position="1368"/>
        <end position="1377"/>
    </location>
</feature>
<evidence type="ECO:0000256" key="10">
    <source>
        <dbReference type="ARBA" id="ARBA00023054"/>
    </source>
</evidence>
<feature type="region of interest" description="Disordered" evidence="19">
    <location>
        <begin position="1266"/>
        <end position="1308"/>
    </location>
</feature>
<dbReference type="CDD" id="cd21543">
    <property type="entry name" value="SPOC_SHARP"/>
    <property type="match status" value="1"/>
</dbReference>
<feature type="compositionally biased region" description="Polar residues" evidence="19">
    <location>
        <begin position="2683"/>
        <end position="2699"/>
    </location>
</feature>
<evidence type="ECO:0000313" key="22">
    <source>
        <dbReference type="Ensembl" id="ENSOKIP00005109422.1"/>
    </source>
</evidence>
<keyword evidence="3" id="KW-0488">Methylation</keyword>
<dbReference type="FunFam" id="2.40.290.10:FF:000002">
    <property type="entry name" value="Spen family transcriptional repressor"/>
    <property type="match status" value="1"/>
</dbReference>
<evidence type="ECO:0000256" key="6">
    <source>
        <dbReference type="ARBA" id="ARBA00022737"/>
    </source>
</evidence>
<keyword evidence="4" id="KW-0678">Repressor</keyword>
<keyword evidence="5" id="KW-0597">Phosphoprotein</keyword>
<organism evidence="22 23">
    <name type="scientific">Oncorhynchus kisutch</name>
    <name type="common">Coho salmon</name>
    <name type="synonym">Salmo kisutch</name>
    <dbReference type="NCBI Taxonomy" id="8019"/>
    <lineage>
        <taxon>Eukaryota</taxon>
        <taxon>Metazoa</taxon>
        <taxon>Chordata</taxon>
        <taxon>Craniata</taxon>
        <taxon>Vertebrata</taxon>
        <taxon>Euteleostomi</taxon>
        <taxon>Actinopterygii</taxon>
        <taxon>Neopterygii</taxon>
        <taxon>Teleostei</taxon>
        <taxon>Protacanthopterygii</taxon>
        <taxon>Salmoniformes</taxon>
        <taxon>Salmonidae</taxon>
        <taxon>Salmoninae</taxon>
        <taxon>Oncorhynchus</taxon>
    </lineage>
</organism>
<dbReference type="CDD" id="cd12348">
    <property type="entry name" value="RRM1_SHARP"/>
    <property type="match status" value="1"/>
</dbReference>
<feature type="compositionally biased region" description="Basic and acidic residues" evidence="19">
    <location>
        <begin position="3200"/>
        <end position="3212"/>
    </location>
</feature>
<feature type="compositionally biased region" description="Basic and acidic residues" evidence="19">
    <location>
        <begin position="2029"/>
        <end position="2040"/>
    </location>
</feature>
<feature type="region of interest" description="Disordered" evidence="19">
    <location>
        <begin position="1368"/>
        <end position="1421"/>
    </location>
</feature>
<dbReference type="GO" id="GO:0003677">
    <property type="term" value="F:DNA binding"/>
    <property type="evidence" value="ECO:0007669"/>
    <property type="project" value="UniProtKB-KW"/>
</dbReference>
<dbReference type="SUPFAM" id="SSF100939">
    <property type="entry name" value="SPOC domain-like"/>
    <property type="match status" value="1"/>
</dbReference>
<evidence type="ECO:0000259" key="21">
    <source>
        <dbReference type="PROSITE" id="PS50917"/>
    </source>
</evidence>
<keyword evidence="12" id="KW-0010">Activator</keyword>
<evidence type="ECO:0000256" key="3">
    <source>
        <dbReference type="ARBA" id="ARBA00022481"/>
    </source>
</evidence>
<feature type="compositionally biased region" description="Basic and acidic residues" evidence="19">
    <location>
        <begin position="1490"/>
        <end position="1502"/>
    </location>
</feature>
<feature type="region of interest" description="Disordered" evidence="19">
    <location>
        <begin position="1823"/>
        <end position="2164"/>
    </location>
</feature>
<feature type="domain" description="SPOC" evidence="21">
    <location>
        <begin position="3349"/>
        <end position="3515"/>
    </location>
</feature>
<dbReference type="InterPro" id="IPR034173">
    <property type="entry name" value="SHARP_RRM2"/>
</dbReference>
<feature type="compositionally biased region" description="Basic and acidic residues" evidence="19">
    <location>
        <begin position="786"/>
        <end position="808"/>
    </location>
</feature>
<protein>
    <recommendedName>
        <fullName evidence="15">Msx2-interacting protein</fullName>
    </recommendedName>
    <alternativeName>
        <fullName evidence="16">SMART/HDAC1-associated repressor protein</fullName>
    </alternativeName>
    <alternativeName>
        <fullName evidence="17">SPEN homolog</fullName>
    </alternativeName>
</protein>
<feature type="domain" description="RRM" evidence="20">
    <location>
        <begin position="6"/>
        <end position="81"/>
    </location>
</feature>
<evidence type="ECO:0000256" key="13">
    <source>
        <dbReference type="ARBA" id="ARBA00023163"/>
    </source>
</evidence>
<dbReference type="CDD" id="cd12351">
    <property type="entry name" value="RRM4_SHARP"/>
    <property type="match status" value="1"/>
</dbReference>
<feature type="compositionally biased region" description="Basic and acidic residues" evidence="19">
    <location>
        <begin position="1276"/>
        <end position="1290"/>
    </location>
</feature>
<keyword evidence="13" id="KW-0804">Transcription</keyword>
<dbReference type="InterPro" id="IPR034174">
    <property type="entry name" value="SHARP_RRM3"/>
</dbReference>
<feature type="domain" description="RRM" evidence="20">
    <location>
        <begin position="339"/>
        <end position="417"/>
    </location>
</feature>
<feature type="compositionally biased region" description="Basic and acidic residues" evidence="19">
    <location>
        <begin position="2469"/>
        <end position="2478"/>
    </location>
</feature>
<evidence type="ECO:0000256" key="2">
    <source>
        <dbReference type="ARBA" id="ARBA00005387"/>
    </source>
</evidence>
<feature type="compositionally biased region" description="Basic and acidic residues" evidence="19">
    <location>
        <begin position="972"/>
        <end position="1007"/>
    </location>
</feature>
<dbReference type="SUPFAM" id="SSF54928">
    <property type="entry name" value="RNA-binding domain, RBD"/>
    <property type="match status" value="2"/>
</dbReference>
<dbReference type="PANTHER" id="PTHR23189">
    <property type="entry name" value="RNA RECOGNITION MOTIF-CONTAINING"/>
    <property type="match status" value="1"/>
</dbReference>
<name>A0A8C7KUS7_ONCKI</name>
<dbReference type="Gene3D" id="3.30.70.330">
    <property type="match status" value="4"/>
</dbReference>
<feature type="compositionally biased region" description="Basic and acidic residues" evidence="19">
    <location>
        <begin position="651"/>
        <end position="664"/>
    </location>
</feature>
<dbReference type="Ensembl" id="ENSOKIT00005117214.1">
    <property type="protein sequence ID" value="ENSOKIP00005109422.1"/>
    <property type="gene ID" value="ENSOKIG00005047883.1"/>
</dbReference>
<evidence type="ECO:0000256" key="1">
    <source>
        <dbReference type="ARBA" id="ARBA00004123"/>
    </source>
</evidence>
<dbReference type="Pfam" id="PF00076">
    <property type="entry name" value="RRM_1"/>
    <property type="match status" value="3"/>
</dbReference>
<feature type="region of interest" description="Disordered" evidence="19">
    <location>
        <begin position="644"/>
        <end position="664"/>
    </location>
</feature>
<feature type="compositionally biased region" description="Basic and acidic residues" evidence="19">
    <location>
        <begin position="214"/>
        <end position="230"/>
    </location>
</feature>
<feature type="compositionally biased region" description="Basic and acidic residues" evidence="19">
    <location>
        <begin position="1892"/>
        <end position="1914"/>
    </location>
</feature>
<feature type="compositionally biased region" description="Basic and acidic residues" evidence="19">
    <location>
        <begin position="1182"/>
        <end position="1211"/>
    </location>
</feature>
<feature type="compositionally biased region" description="Polar residues" evidence="19">
    <location>
        <begin position="1846"/>
        <end position="1863"/>
    </location>
</feature>
<sequence length="3515" mass="389391">MVRETRHLWVGNLPEHVREEKIVEHFKRYGRVESVKVLRKRGSEGGVAAFVDFVDIKSAQKAHNAVNKMGDRDLRTDYNEPGSVPSAVRGLDDNPPSSSHGRDVSGFSRGAVGPVFGPPVSIHTREGRYERIRDGSESRERAYDHSPYGHHERGGTFDRQRHYNADYYRDRTMFAAGVSPGPGSAGAMGGSFETPEPHFESRIRGDPFTLSSAARRDPYRDDRGRRVDRTYHRRSRSSHSSQSRHPSPQRTTGQTPKAPHSPKRAPLSPGRGPRSRSRSRSSSSDSVSSTSSTGSGSSDSNSSSSDGSHARSVQSSATHAPPSQPCSMVMEGDEPRRSFGIRVQNLPVRSTDTSLKDGLFHEFKKHGKVTSVQIHGALEDRYGLVFFRQQEDQEKALNVSKGKLFFGMMIEVSAWNGPETESENEFRPLDGRIDEFHPKATRTLFIGNLEKTTSYQQLLDIFQRFGEIVDIDIKKVNGVPQYAFVQYSDIVSVCKAIKKMDGEYLGSNRLKLGFGKSMPTTCVWLDGLASNITEQYLTRHFCRYGHVVKVVFDRLKGMALILYNNTDFAQAAVRETKGWKIGGNKIKVDFASQESQMAFYRSMQASGQDIRDFYEIPTERREERPRPPYHEFSAERAYFENARTPGTIYPEDPRRDYPARSRERYSELEHYQGEHFDPRYHEDPREFRDYRDPFEQDIRKYTYIQRERERERERFEADHGMWSPSHPRRPITPSASPSPSERAPRDPERRVYSQSSERSGSCSSLSPPRFDKTDKAPPLEHGASSKSERLEKDIHLVEPERVVGAEKSKRGRRKEKGDKEKGEKSKSRKAKVNSPSIPPSETELEPSLDGGSGRGKVSDQDSLDRQRYKGDNDPPSDPTTSTSRHEPVKSERLESGKGENADKDGKTRSRKHQKSDTGNDGKDPSVDSDRLAARKRRFGDASGRTIRQKRRRLEDEDGSQPQDFGASTAFTKEIDGDRKSQQKDSQRRDSRSKSERLVFLGSHKEGQDPAMRGQEELPEGSMDPMDSKRHSMSRRFSHDGNMDQDNARNQDPQSPFKYGAQDNDKGVKEEPLDIDLSQSYRKQMEQRRLHQQLQEPDKQEKAGSPQGLETEDLEHRSLVHEVGKPPQDVTDHFPSHKLKKLEQFDADISAKRGDRVYRSFRQKSEDPEWHNTASPGLQHFSHHAEQDFAESSHLREVKTEDKSHPDLELAVKRTHTTQMSKPSTPLQLSEEEREKQWESRVKQDFLPDLNFSRGIGKNTHNRKRLEYGILQDLEPGEVRSDSEEDREHKPHSPMPSTSMPFSDGQRVDRFSDPKLATLERMKFYSFALDQTITPDTKALLERAKSLSSSREDNWSFLDYDSHFAGLRSRKDTEKVESAPRPTPSWYMKKKKIRSGGSEDKLDDRKEDPKPKPEEHERRELFASRFLHSSIFEQDSRRLQHLERKHEDPEQSPAQQTGQLGLADGQPDTEPVVLFHSRFLEFTRLQQQKDQQLHEVKRADSVDSNRVAEQQPLQFPKTSEPVMDPETKPISPAENHMISQPPLMPKEMSPPKQMSPPLPPKGMSPPLPPKEMSPPLPPKEMSPPLPPKEMSPPLPPKEMSPPLPPKEMSPPLPPKEMAPPLPPKEMAPPLPPKEMAPPLPPKEMAPPLPPKEMAPPKHTSPPLPPKDMAPPKHTSPPLPPKEMSPPKHTSPPLPPKEMSPPKHTSPPLPPKEMSPPKHTSPPLPPKEMSPPKHTSPPLPPKEMSPPLPPKEMFPPHPPKEMSPIVETHDLFTPEPKGPEPAAPEPLTKENRENEQLPPLLQIPPHEMLTPASVNLVAPEHIRSVRKVKRTPSGEKSEDIAQDIQILNPEQSSSSDCLHETSVSSFVPEPELAAPELPPEFLSSTPPNPVEEMEVSKDDTNTDNTDTHTEVEKKLELNQTQVLVDNETSDESISPPQKSKNKKSKSPTQVPLTPLVSTTSSEKPLTRKSERTKRASSPRAESSKGNSDSKSTGKSPIHGADPEHGTEQSISVGRARRRNVKSVYATPVEEDATKGAGKDVTESPRTARKRGGDKDKEAAPQQPLEQDSLAPITSRRGRPPKNRRQGEDMLTAKGDRSKMETKDTDSNESESSERISKVSKGRHSPHGHKALASQLPMPIATGSSRKGDKTEPPEDVSQQMDFTEDSLAMQDCTVSCKEDTVAPGVTKKEENVKQQLGTEKSRDKDRQKKDPVDEKASVTKFGEKESEPPVVEEQPVLEKMEKSGRGKAPRLTRTPKSPVLKNLKIRLNVTEVKDLLQMGDEEPENGDDSSKKTKPGESTNDPLLESSPGKDVSSSNEDKDESTPETKPPIDPKTLLQQEQELEQAVENIAKLTDPTLPAESPTPLAPLSAELKIDTEEEKSANPASEYELAAAIDSIMGEDIPVPLPQEPVISAVVDSDLEIPSFVQPTKGAEPVSNISPIQGESFFPTTPRKGAKGRAKTPKRSKSQKSNKKDAVKEISSEPENTSVITSDSIPSNSQPVPETIPSTPAAGVITTTSWKPKTEHLAPKAMDMPKESKLPPVLTEQPPPQHLKPVCPQTKSPTLPKPQQQQPPPPPECISPSLSPPPTRPNIRPTQPSRIPVSPPDWLNQSKDAGVSSSPRASAASFENPAIPSDTEPLETERNNSDLRRILMKHKNVSLPVPCSSSVPSNLGTLSLRDPPHLPESNTPMVAVTSKTSLNDNRPHPAQPVVRPPASLPSPESKSVISVIASTATSVISRVCNPPDMEKVNMSVDRNPVVDMPLPKQTYRPPSMEDRDSGSYHGPSVGEEGGSAGRYLVESSGLGTGSSPGLRVNTSEGVVVLSHSGQIKEGPQRISAKISQIPPATVVDMESQQLVSMPQIKQEMYTHSQSNTPKCPPIQTDHGHLKTQQTVSSIKQENTGMEKLESPYPSGPQGGVVKRLQQTVGNPQVMGYHHSEFTMLLKHPKKVDGADAMNADGCKPSWTSAISPAMSPHLPSPAGNHVGFVPGSATDRTPSHLSGVKQEPRSPRKSGHPHSPFTKVSSPIGSSSPKGLPGMLPSSLPAMQQYVTSVHHPEQSVIMQPHSAHGGIGRMSPHRASQAIPMGHLVQGEVRVNTPPLSVMSFGMHGDPLASPWSGPLQQRPTSPQAVGRDIVLKVNPGNVRGHEGEQDDARRFHQATGRQSATQLKAETMQPDPRGALLSGLQLDPYMSPRDLRVLMHHPQGERSAPEPHQGHIQETVPPSSTSTNITSSMSPRAHLLAKGVSEKDVTKPQEVKRPHSPPKDGMMGFRPSMAAMASPQRVQLLPSGTGASFSEYPGIYTNTRAIHSQITETSPFGINQVPLNITSALGADPSQSQADVKVKQVGQQPVNMVQLLTKYPIVWQGLLALKNDQAAVQLHFVCGNKGLALRSLPLPEGGSLLRIVQRMRLEASQLDGVARRMTGESEFCLLLALPCGRDQEDVLNQTQALRTAFINYLQAKLAAGIINVPNPGSNQPAYVLQIFPPCEFSESHLSRLAPDLLNRISNISPHLMIVITSV</sequence>
<keyword evidence="6" id="KW-0677">Repeat</keyword>
<dbReference type="PROSITE" id="PS50102">
    <property type="entry name" value="RRM"/>
    <property type="match status" value="4"/>
</dbReference>
<feature type="compositionally biased region" description="Low complexity" evidence="19">
    <location>
        <begin position="280"/>
        <end position="307"/>
    </location>
</feature>
<feature type="compositionally biased region" description="Basic and acidic residues" evidence="19">
    <location>
        <begin position="914"/>
        <end position="932"/>
    </location>
</feature>
<feature type="compositionally biased region" description="Basic and acidic residues" evidence="19">
    <location>
        <begin position="856"/>
        <end position="872"/>
    </location>
</feature>
<feature type="compositionally biased region" description="Polar residues" evidence="19">
    <location>
        <begin position="1977"/>
        <end position="1992"/>
    </location>
</feature>
<feature type="compositionally biased region" description="Basic and acidic residues" evidence="19">
    <location>
        <begin position="123"/>
        <end position="157"/>
    </location>
</feature>
<keyword evidence="9" id="KW-0805">Transcription regulation</keyword>
<feature type="region of interest" description="Disordered" evidence="19">
    <location>
        <begin position="1487"/>
        <end position="1790"/>
    </location>
</feature>
<feature type="compositionally biased region" description="Low complexity" evidence="19">
    <location>
        <begin position="238"/>
        <end position="250"/>
    </location>
</feature>
<accession>A0A8C7KUS7</accession>
<evidence type="ECO:0000256" key="19">
    <source>
        <dbReference type="SAM" id="MobiDB-lite"/>
    </source>
</evidence>
<feature type="compositionally biased region" description="Basic and acidic residues" evidence="19">
    <location>
        <begin position="1396"/>
        <end position="1421"/>
    </location>
</feature>
<feature type="compositionally biased region" description="Polar residues" evidence="19">
    <location>
        <begin position="1946"/>
        <end position="1961"/>
    </location>
</feature>
<feature type="compositionally biased region" description="Polar residues" evidence="19">
    <location>
        <begin position="2480"/>
        <end position="2505"/>
    </location>
</feature>
<keyword evidence="14" id="KW-0539">Nucleus</keyword>
<feature type="region of interest" description="Disordered" evidence="19">
    <location>
        <begin position="710"/>
        <end position="1114"/>
    </location>
</feature>
<feature type="compositionally biased region" description="Basic and acidic residues" evidence="19">
    <location>
        <begin position="1230"/>
        <end position="1240"/>
    </location>
</feature>
<dbReference type="SMART" id="SM00360">
    <property type="entry name" value="RRM"/>
    <property type="match status" value="4"/>
</dbReference>
<keyword evidence="23" id="KW-1185">Reference proteome</keyword>
<evidence type="ECO:0000313" key="23">
    <source>
        <dbReference type="Proteomes" id="UP000694557"/>
    </source>
</evidence>
<dbReference type="InterPro" id="IPR034175">
    <property type="entry name" value="SHARP_RRM4"/>
</dbReference>
<feature type="compositionally biased region" description="Low complexity" evidence="19">
    <location>
        <begin position="3218"/>
        <end position="3227"/>
    </location>
</feature>
<feature type="compositionally biased region" description="Basic and acidic residues" evidence="19">
    <location>
        <begin position="3241"/>
        <end position="3254"/>
    </location>
</feature>
<keyword evidence="11" id="KW-0238">DNA-binding</keyword>
<dbReference type="FunFam" id="3.30.70.330:FF:000088">
    <property type="entry name" value="msx2-interacting protein-like isoform X1"/>
    <property type="match status" value="1"/>
</dbReference>
<dbReference type="GO" id="GO:0003723">
    <property type="term" value="F:RNA binding"/>
    <property type="evidence" value="ECO:0007669"/>
    <property type="project" value="UniProtKB-UniRule"/>
</dbReference>
<gene>
    <name evidence="22" type="primary">SPEN</name>
    <name evidence="22" type="synonym">si:ch1073-335m2.2</name>
</gene>
<feature type="compositionally biased region" description="Basic and acidic residues" evidence="19">
    <location>
        <begin position="1436"/>
        <end position="1448"/>
    </location>
</feature>
<keyword evidence="8" id="KW-0914">Notch signaling pathway</keyword>
<feature type="compositionally biased region" description="Basic and acidic residues" evidence="19">
    <location>
        <begin position="769"/>
        <end position="778"/>
    </location>
</feature>
<evidence type="ECO:0000256" key="4">
    <source>
        <dbReference type="ARBA" id="ARBA00022491"/>
    </source>
</evidence>
<dbReference type="InterPro" id="IPR000504">
    <property type="entry name" value="RRM_dom"/>
</dbReference>
<feature type="compositionally biased region" description="Basic and acidic residues" evidence="19">
    <location>
        <begin position="2370"/>
        <end position="2379"/>
    </location>
</feature>
<dbReference type="Pfam" id="PF07744">
    <property type="entry name" value="SPOC"/>
    <property type="match status" value="1"/>
</dbReference>
<feature type="compositionally biased region" description="Polar residues" evidence="19">
    <location>
        <begin position="1216"/>
        <end position="1227"/>
    </location>
</feature>
<evidence type="ECO:0000256" key="14">
    <source>
        <dbReference type="ARBA" id="ARBA00023242"/>
    </source>
</evidence>
<dbReference type="FunFam" id="3.30.70.330:FF:000118">
    <property type="entry name" value="msx2-interacting protein-like isoform X1"/>
    <property type="match status" value="1"/>
</dbReference>
<feature type="region of interest" description="Disordered" evidence="19">
    <location>
        <begin position="2967"/>
        <end position="3038"/>
    </location>
</feature>
<dbReference type="InterPro" id="IPR034172">
    <property type="entry name" value="SHARP_RRM1"/>
</dbReference>
<feature type="compositionally biased region" description="Basic and acidic residues" evidence="19">
    <location>
        <begin position="815"/>
        <end position="825"/>
    </location>
</feature>
<feature type="compositionally biased region" description="Basic and acidic residues" evidence="19">
    <location>
        <begin position="195"/>
        <end position="205"/>
    </location>
</feature>
<dbReference type="CDD" id="cd12350">
    <property type="entry name" value="RRM3_SHARP"/>
    <property type="match status" value="1"/>
</dbReference>
<feature type="compositionally biased region" description="Polar residues" evidence="19">
    <location>
        <begin position="3017"/>
        <end position="3028"/>
    </location>
</feature>
<proteinExistence type="inferred from homology"/>